<protein>
    <submittedName>
        <fullName evidence="3">Uncharacterized protein</fullName>
    </submittedName>
</protein>
<dbReference type="RefSeq" id="WP_003669295.1">
    <property type="nucleotide sequence ID" value="NZ_CALNWZ010000010.1"/>
</dbReference>
<evidence type="ECO:0000313" key="2">
    <source>
        <dbReference type="EMBL" id="MDV8946663.1"/>
    </source>
</evidence>
<feature type="transmembrane region" description="Helical" evidence="1">
    <location>
        <begin position="6"/>
        <end position="22"/>
    </location>
</feature>
<reference evidence="7" key="8">
    <citation type="journal article" date="2019" name="Cell Metab.">
        <title>Nutrient sensing in CD11c cells alters the gut microbiome to regulate food intake and body mass.</title>
        <authorList>
            <person name="Chagwedera N.D."/>
            <person name="Ang Q.Y."/>
            <person name="Bisanz J.E."/>
            <person name="Leong Y.A."/>
            <person name="Ganeshan K."/>
            <person name="Cai J."/>
            <person name="Patterson A.D."/>
            <person name="Turnbaugh P.J."/>
            <person name="Chawla A."/>
        </authorList>
    </citation>
    <scope>NUCLEOTIDE SEQUENCE</scope>
    <source>
        <strain evidence="7">I8-5</strain>
    </source>
</reference>
<comment type="caution">
    <text evidence="3">The sequence shown here is derived from an EMBL/GenBank/DDBJ whole genome shotgun (WGS) entry which is preliminary data.</text>
</comment>
<accession>A0A1B7LQS1</accession>
<keyword evidence="1" id="KW-1133">Transmembrane helix</keyword>
<reference evidence="3" key="2">
    <citation type="submission" date="2017-05" db="EMBL/GenBank/DDBJ databases">
        <authorList>
            <person name="Song R."/>
            <person name="Chenine A.L."/>
            <person name="Ruprecht R.M."/>
        </authorList>
    </citation>
    <scope>NUCLEOTIDE SEQUENCE [LARGE SCALE GENOMIC DNA]</scope>
    <source>
        <strain evidence="3">103v</strain>
    </source>
</reference>
<dbReference type="Proteomes" id="UP000216122">
    <property type="component" value="Unassembled WGS sequence"/>
</dbReference>
<dbReference type="Proteomes" id="UP000297521">
    <property type="component" value="Unassembled WGS sequence"/>
</dbReference>
<proteinExistence type="predicted"/>
<reference evidence="9" key="6">
    <citation type="submission" date="2018-04" db="EMBL/GenBank/DDBJ databases">
        <title>Draft Genome Sequences of 10 Lactobacillus Species from 22 Commercial Probiotic Products.</title>
        <authorList>
            <person name="Gangiredla J."/>
            <person name="Barnaba T.J."/>
            <person name="Mammel M.K."/>
            <person name="Lacher D.W."/>
            <person name="Elkins C.A."/>
            <person name="Lampel K.A."/>
            <person name="Whitehouse C.A."/>
            <person name="Tartera C."/>
        </authorList>
    </citation>
    <scope>NUCLEOTIDE SEQUENCE [LARGE SCALE GENOMIC DNA]</scope>
    <source>
        <strain evidence="9">DS12_10</strain>
    </source>
</reference>
<dbReference type="EMBL" id="JAOTNP010000019">
    <property type="protein sequence ID" value="MDV8946663.1"/>
    <property type="molecule type" value="Genomic_DNA"/>
</dbReference>
<reference evidence="2" key="11">
    <citation type="submission" date="2022-08" db="EMBL/GenBank/DDBJ databases">
        <authorList>
            <person name="Huang K."/>
        </authorList>
    </citation>
    <scope>NUCLEOTIDE SEQUENCE</scope>
    <source>
        <strain evidence="2">RGW1</strain>
    </source>
</reference>
<dbReference type="EMBL" id="QGHT01000002">
    <property type="protein sequence ID" value="PWT43403.1"/>
    <property type="molecule type" value="Genomic_DNA"/>
</dbReference>
<dbReference type="Proteomes" id="UP000245980">
    <property type="component" value="Unassembled WGS sequence"/>
</dbReference>
<dbReference type="EMBL" id="NGQC01000077">
    <property type="protein sequence ID" value="OYT01328.1"/>
    <property type="molecule type" value="Genomic_DNA"/>
</dbReference>
<dbReference type="AlphaFoldDB" id="A0A1B7LQS1"/>
<evidence type="ECO:0000313" key="5">
    <source>
        <dbReference type="EMBL" id="PWT38137.1"/>
    </source>
</evidence>
<reference evidence="4" key="5">
    <citation type="journal article" date="2018" name="Genome Announc.">
        <title>Fifty-Six Draft Genome Sequences of 10 Lactobacillus Species from 22 Commercial Dietary Supplements.</title>
        <authorList>
            <person name="Gangiredla J."/>
            <person name="Barnaba T.J."/>
            <person name="Mammel M.K."/>
            <person name="Lacher D.W."/>
            <person name="Elkins C.A."/>
            <person name="Lampel K.A."/>
            <person name="Whitehouse C.A."/>
            <person name="Tartera C."/>
        </authorList>
    </citation>
    <scope>NUCLEOTIDE SEQUENCE</scope>
    <source>
        <strain evidence="4">DS12_10</strain>
    </source>
</reference>
<dbReference type="EMBL" id="QGHV01000007">
    <property type="protein sequence ID" value="PWT38137.1"/>
    <property type="molecule type" value="Genomic_DNA"/>
</dbReference>
<dbReference type="EMBL" id="SRKR01000004">
    <property type="protein sequence ID" value="TGB11894.1"/>
    <property type="molecule type" value="Genomic_DNA"/>
</dbReference>
<dbReference type="Proteomes" id="UP001286376">
    <property type="component" value="Unassembled WGS sequence"/>
</dbReference>
<name>A0A1B7LQS1_LIMRT</name>
<feature type="transmembrane region" description="Helical" evidence="1">
    <location>
        <begin position="50"/>
        <end position="68"/>
    </location>
</feature>
<reference evidence="7" key="9">
    <citation type="submission" date="2019-04" db="EMBL/GenBank/DDBJ databases">
        <authorList>
            <person name="Bisanz J.E."/>
            <person name="Chagwedera N.D."/>
            <person name="Chawla A."/>
            <person name="Turnbaugh P.J."/>
        </authorList>
    </citation>
    <scope>NUCLEOTIDE SEQUENCE</scope>
    <source>
        <strain evidence="7">I8-5</strain>
    </source>
</reference>
<evidence type="ECO:0000313" key="3">
    <source>
        <dbReference type="EMBL" id="OYT01328.1"/>
    </source>
</evidence>
<dbReference type="Proteomes" id="UP000244083">
    <property type="component" value="Unassembled WGS sequence"/>
</dbReference>
<gene>
    <name evidence="3" type="ORF">CBG21_09705</name>
    <name evidence="4" type="ORF">DB325_03770</name>
    <name evidence="6" type="ORF">DKZ22_00960</name>
    <name evidence="5" type="ORF">DKZ35_02090</name>
    <name evidence="7" type="ORF">E5F87_02850</name>
    <name evidence="2" type="ORF">NX099_04465</name>
</gene>
<keyword evidence="1" id="KW-0472">Membrane</keyword>
<evidence type="ECO:0000256" key="1">
    <source>
        <dbReference type="SAM" id="Phobius"/>
    </source>
</evidence>
<reference evidence="5" key="7">
    <citation type="submission" date="2018-05" db="EMBL/GenBank/DDBJ databases">
        <authorList>
            <person name="Peng X.Y."/>
            <person name="Xu Y.F."/>
            <person name="Luo D."/>
            <person name="Yu J."/>
            <person name="Gu J.Y."/>
        </authorList>
    </citation>
    <scope>NUCLEOTIDE SEQUENCE</scope>
    <source>
        <strain evidence="6">LR10</strain>
        <strain evidence="5">LR9</strain>
    </source>
</reference>
<evidence type="ECO:0000313" key="9">
    <source>
        <dbReference type="Proteomes" id="UP000244083"/>
    </source>
</evidence>
<dbReference type="EMBL" id="QAZN01000004">
    <property type="protein sequence ID" value="PTV04467.1"/>
    <property type="molecule type" value="Genomic_DNA"/>
</dbReference>
<reference evidence="3 8" key="3">
    <citation type="submission" date="2017-09" db="EMBL/GenBank/DDBJ databases">
        <title>Tripartite evolution among Lactobacillus johnsonii, Lactobacillus taiwanensis, Lactobacillus reuteri and their rodent host.</title>
        <authorList>
            <person name="Wang T."/>
            <person name="Knowles S."/>
            <person name="Cheng C."/>
        </authorList>
    </citation>
    <scope>NUCLEOTIDE SEQUENCE [LARGE SCALE GENOMIC DNA]</scope>
    <source>
        <strain evidence="3 8">103v</strain>
    </source>
</reference>
<evidence type="ECO:0000313" key="8">
    <source>
        <dbReference type="Proteomes" id="UP000216122"/>
    </source>
</evidence>
<keyword evidence="1" id="KW-0812">Transmembrane</keyword>
<reference evidence="10 11" key="4">
    <citation type="journal article" date="2018" name="Front. Microbiol.">
        <title>Comparative Genomics of the Herbivore Gut Symbiont Lactobacillus reuteri Reveals Genetic Diversity and Lifestyle Adaptation.</title>
        <authorList>
            <person name="Zhao J."/>
        </authorList>
    </citation>
    <scope>NUCLEOTIDE SEQUENCE [LARGE SCALE GENOMIC DNA]</scope>
    <source>
        <strain evidence="6 11">LR10</strain>
        <strain evidence="10">LR9</strain>
    </source>
</reference>
<sequence>MATTILIWGVGIFFFWFGWGIYRRNKKFYRFVAGNIFGDNDASVDKHHKGLAILYFCFGIFVLSMLFWP</sequence>
<evidence type="ECO:0000313" key="11">
    <source>
        <dbReference type="Proteomes" id="UP000245980"/>
    </source>
</evidence>
<evidence type="ECO:0000313" key="10">
    <source>
        <dbReference type="Proteomes" id="UP000245735"/>
    </source>
</evidence>
<evidence type="ECO:0000313" key="7">
    <source>
        <dbReference type="EMBL" id="TGB11894.1"/>
    </source>
</evidence>
<reference evidence="8" key="1">
    <citation type="submission" date="2017-05" db="EMBL/GenBank/DDBJ databases">
        <authorList>
            <person name="Lin X.B."/>
            <person name="Stothard P."/>
            <person name="Tasseva G."/>
            <person name="Walter J."/>
        </authorList>
    </citation>
    <scope>NUCLEOTIDE SEQUENCE [LARGE SCALE GENOMIC DNA]</scope>
    <source>
        <strain evidence="8">103v</strain>
    </source>
</reference>
<organism evidence="3 8">
    <name type="scientific">Limosilactobacillus reuteri</name>
    <name type="common">Lactobacillus reuteri</name>
    <dbReference type="NCBI Taxonomy" id="1598"/>
    <lineage>
        <taxon>Bacteria</taxon>
        <taxon>Bacillati</taxon>
        <taxon>Bacillota</taxon>
        <taxon>Bacilli</taxon>
        <taxon>Lactobacillales</taxon>
        <taxon>Lactobacillaceae</taxon>
        <taxon>Limosilactobacillus</taxon>
    </lineage>
</organism>
<dbReference type="GeneID" id="77190683"/>
<evidence type="ECO:0000313" key="4">
    <source>
        <dbReference type="EMBL" id="PTV04467.1"/>
    </source>
</evidence>
<dbReference type="Proteomes" id="UP000245735">
    <property type="component" value="Unassembled WGS sequence"/>
</dbReference>
<evidence type="ECO:0000313" key="6">
    <source>
        <dbReference type="EMBL" id="PWT43403.1"/>
    </source>
</evidence>
<reference evidence="2 12" key="10">
    <citation type="journal article" date="2022" name="Front. Cell. Infect. Microbiol.">
        <title>The probiotic and immunomodulation effects of Limosilactobacillus reuteri RGW1 isolated from calf feces.</title>
        <authorList>
            <person name="Huang K."/>
            <person name="Shi W."/>
            <person name="Yang B."/>
            <person name="Wang J."/>
        </authorList>
    </citation>
    <scope>NUCLEOTIDE SEQUENCE [LARGE SCALE GENOMIC DNA]</scope>
    <source>
        <strain evidence="2 12">RGW1</strain>
    </source>
</reference>
<evidence type="ECO:0000313" key="12">
    <source>
        <dbReference type="Proteomes" id="UP001286376"/>
    </source>
</evidence>